<dbReference type="Gramene" id="CMK090CT">
    <property type="protein sequence ID" value="CMK090CT"/>
    <property type="gene ID" value="CMK090C"/>
</dbReference>
<dbReference type="HOGENOM" id="CLU_2064831_0_0_1"/>
<dbReference type="AlphaFoldDB" id="M1V5D5"/>
<dbReference type="EMBL" id="AP006493">
    <property type="protein sequence ID" value="BAM80480.1"/>
    <property type="molecule type" value="Genomic_DNA"/>
</dbReference>
<dbReference type="KEGG" id="cme:CYME_CMK090C"/>
<gene>
    <name evidence="2" type="ORF">CYME_CMK090C</name>
</gene>
<dbReference type="GO" id="GO:0009507">
    <property type="term" value="C:chloroplast"/>
    <property type="evidence" value="ECO:0007669"/>
    <property type="project" value="TreeGrafter"/>
</dbReference>
<dbReference type="eggNOG" id="ENOG502S3KG">
    <property type="taxonomic scope" value="Eukaryota"/>
</dbReference>
<dbReference type="PANTHER" id="PTHR47721">
    <property type="entry name" value="OS01G0235100 PROTEIN"/>
    <property type="match status" value="1"/>
</dbReference>
<dbReference type="GeneID" id="16994440"/>
<sequence length="119" mass="12679">MVLLFVAPLSTSRTGASPGGQHALWSERRPKRGSSALRAREEAAETSASAAAPCKLCGGSGRLQGGLAAVRGFHWWPIKAYRPCPACEAGRLRYRRRGQSLQDFVGNGRGTTETEPPAS</sequence>
<organism evidence="2 3">
    <name type="scientific">Cyanidioschyzon merolae (strain NIES-3377 / 10D)</name>
    <name type="common">Unicellular red alga</name>
    <dbReference type="NCBI Taxonomy" id="280699"/>
    <lineage>
        <taxon>Eukaryota</taxon>
        <taxon>Rhodophyta</taxon>
        <taxon>Bangiophyceae</taxon>
        <taxon>Cyanidiales</taxon>
        <taxon>Cyanidiaceae</taxon>
        <taxon>Cyanidioschyzon</taxon>
    </lineage>
</organism>
<proteinExistence type="predicted"/>
<dbReference type="Proteomes" id="UP000007014">
    <property type="component" value="Chromosome 11"/>
</dbReference>
<reference evidence="2 3" key="1">
    <citation type="journal article" date="2004" name="Nature">
        <title>Genome sequence of the ultrasmall unicellular red alga Cyanidioschyzon merolae 10D.</title>
        <authorList>
            <person name="Matsuzaki M."/>
            <person name="Misumi O."/>
            <person name="Shin-i T."/>
            <person name="Maruyama S."/>
            <person name="Takahara M."/>
            <person name="Miyagishima S."/>
            <person name="Mori T."/>
            <person name="Nishida K."/>
            <person name="Yagisawa F."/>
            <person name="Nishida K."/>
            <person name="Yoshida Y."/>
            <person name="Nishimura Y."/>
            <person name="Nakao S."/>
            <person name="Kobayashi T."/>
            <person name="Momoyama Y."/>
            <person name="Higashiyama T."/>
            <person name="Minoda A."/>
            <person name="Sano M."/>
            <person name="Nomoto H."/>
            <person name="Oishi K."/>
            <person name="Hayashi H."/>
            <person name="Ohta F."/>
            <person name="Nishizaka S."/>
            <person name="Haga S."/>
            <person name="Miura S."/>
            <person name="Morishita T."/>
            <person name="Kabeya Y."/>
            <person name="Terasawa K."/>
            <person name="Suzuki Y."/>
            <person name="Ishii Y."/>
            <person name="Asakawa S."/>
            <person name="Takano H."/>
            <person name="Ohta N."/>
            <person name="Kuroiwa H."/>
            <person name="Tanaka K."/>
            <person name="Shimizu N."/>
            <person name="Sugano S."/>
            <person name="Sato N."/>
            <person name="Nozaki H."/>
            <person name="Ogasawara N."/>
            <person name="Kohara Y."/>
            <person name="Kuroiwa T."/>
        </authorList>
    </citation>
    <scope>NUCLEOTIDE SEQUENCE [LARGE SCALE GENOMIC DNA]</scope>
    <source>
        <strain evidence="2 3">10D</strain>
    </source>
</reference>
<accession>M1V5D5</accession>
<dbReference type="OrthoDB" id="421474at2759"/>
<name>M1V5D5_CYAM1</name>
<dbReference type="OMA" id="GRIQGGM"/>
<evidence type="ECO:0000313" key="2">
    <source>
        <dbReference type="EMBL" id="BAM80480.1"/>
    </source>
</evidence>
<keyword evidence="3" id="KW-1185">Reference proteome</keyword>
<dbReference type="PANTHER" id="PTHR47721:SF2">
    <property type="entry name" value="OS01G0235100 PROTEIN"/>
    <property type="match status" value="1"/>
</dbReference>
<evidence type="ECO:0000313" key="3">
    <source>
        <dbReference type="Proteomes" id="UP000007014"/>
    </source>
</evidence>
<evidence type="ECO:0000256" key="1">
    <source>
        <dbReference type="SAM" id="MobiDB-lite"/>
    </source>
</evidence>
<dbReference type="RefSeq" id="XP_005536516.1">
    <property type="nucleotide sequence ID" value="XM_005536459.1"/>
</dbReference>
<protein>
    <submittedName>
        <fullName evidence="2">Uncharacterized protein</fullName>
    </submittedName>
</protein>
<reference evidence="2 3" key="2">
    <citation type="journal article" date="2007" name="BMC Biol.">
        <title>A 100%-complete sequence reveals unusually simple genomic features in the hot-spring red alga Cyanidioschyzon merolae.</title>
        <authorList>
            <person name="Nozaki H."/>
            <person name="Takano H."/>
            <person name="Misumi O."/>
            <person name="Terasawa K."/>
            <person name="Matsuzaki M."/>
            <person name="Maruyama S."/>
            <person name="Nishida K."/>
            <person name="Yagisawa F."/>
            <person name="Yoshida Y."/>
            <person name="Fujiwara T."/>
            <person name="Takio S."/>
            <person name="Tamura K."/>
            <person name="Chung S.J."/>
            <person name="Nakamura S."/>
            <person name="Kuroiwa H."/>
            <person name="Tanaka K."/>
            <person name="Sato N."/>
            <person name="Kuroiwa T."/>
        </authorList>
    </citation>
    <scope>NUCLEOTIDE SEQUENCE [LARGE SCALE GENOMIC DNA]</scope>
    <source>
        <strain evidence="2 3">10D</strain>
    </source>
</reference>
<feature type="region of interest" description="Disordered" evidence="1">
    <location>
        <begin position="12"/>
        <end position="50"/>
    </location>
</feature>